<evidence type="ECO:0000313" key="5">
    <source>
        <dbReference type="EMBL" id="EKD00280.1"/>
    </source>
</evidence>
<feature type="domain" description="NmrA-like" evidence="4">
    <location>
        <begin position="645"/>
        <end position="874"/>
    </location>
</feature>
<keyword evidence="2" id="KW-0521">NADP</keyword>
<name>K1V8I4_TRIAC</name>
<dbReference type="InParanoid" id="K1V8I4"/>
<feature type="compositionally biased region" description="Low complexity" evidence="3">
    <location>
        <begin position="524"/>
        <end position="536"/>
    </location>
</feature>
<feature type="region of interest" description="Disordered" evidence="3">
    <location>
        <begin position="508"/>
        <end position="542"/>
    </location>
</feature>
<reference evidence="5 6" key="1">
    <citation type="journal article" date="2012" name="Eukaryot. Cell">
        <title>Genome sequence of the Trichosporon asahii environmental strain CBS 8904.</title>
        <authorList>
            <person name="Yang R.Y."/>
            <person name="Li H.T."/>
            <person name="Zhu H."/>
            <person name="Zhou G.P."/>
            <person name="Wang M."/>
            <person name="Wang L."/>
        </authorList>
    </citation>
    <scope>NUCLEOTIDE SEQUENCE [LARGE SCALE GENOMIC DNA]</scope>
    <source>
        <strain evidence="5 6">CBS 8904</strain>
    </source>
</reference>
<accession>K1V8I4</accession>
<dbReference type="Gene3D" id="3.90.25.10">
    <property type="entry name" value="UDP-galactose 4-epimerase, domain 1"/>
    <property type="match status" value="1"/>
</dbReference>
<dbReference type="OrthoDB" id="9997102at2759"/>
<dbReference type="InterPro" id="IPR051164">
    <property type="entry name" value="NmrA-like_oxidored"/>
</dbReference>
<dbReference type="Gene3D" id="3.40.50.720">
    <property type="entry name" value="NAD(P)-binding Rossmann-like Domain"/>
    <property type="match status" value="1"/>
</dbReference>
<dbReference type="PANTHER" id="PTHR42748:SF7">
    <property type="entry name" value="NMRA LIKE REDOX SENSOR 1-RELATED"/>
    <property type="match status" value="1"/>
</dbReference>
<dbReference type="SUPFAM" id="SSF51735">
    <property type="entry name" value="NAD(P)-binding Rossmann-fold domains"/>
    <property type="match status" value="1"/>
</dbReference>
<evidence type="ECO:0000256" key="3">
    <source>
        <dbReference type="SAM" id="MobiDB-lite"/>
    </source>
</evidence>
<dbReference type="PANTHER" id="PTHR42748">
    <property type="entry name" value="NITROGEN METABOLITE REPRESSION PROTEIN NMRA FAMILY MEMBER"/>
    <property type="match status" value="1"/>
</dbReference>
<dbReference type="HOGENOM" id="CLU_306989_0_0_1"/>
<comment type="similarity">
    <text evidence="1">Belongs to the NmrA-type oxidoreductase family.</text>
</comment>
<gene>
    <name evidence="5" type="ORF">A1Q2_05457</name>
</gene>
<dbReference type="Proteomes" id="UP000006757">
    <property type="component" value="Unassembled WGS sequence"/>
</dbReference>
<feature type="region of interest" description="Disordered" evidence="3">
    <location>
        <begin position="926"/>
        <end position="964"/>
    </location>
</feature>
<evidence type="ECO:0000256" key="1">
    <source>
        <dbReference type="ARBA" id="ARBA00006328"/>
    </source>
</evidence>
<evidence type="ECO:0000313" key="6">
    <source>
        <dbReference type="Proteomes" id="UP000006757"/>
    </source>
</evidence>
<proteinExistence type="inferred from homology"/>
<feature type="compositionally biased region" description="Basic and acidic residues" evidence="3">
    <location>
        <begin position="926"/>
        <end position="935"/>
    </location>
</feature>
<organism evidence="5 6">
    <name type="scientific">Trichosporon asahii var. asahii (strain CBS 8904)</name>
    <name type="common">Yeast</name>
    <dbReference type="NCBI Taxonomy" id="1220162"/>
    <lineage>
        <taxon>Eukaryota</taxon>
        <taxon>Fungi</taxon>
        <taxon>Dikarya</taxon>
        <taxon>Basidiomycota</taxon>
        <taxon>Agaricomycotina</taxon>
        <taxon>Tremellomycetes</taxon>
        <taxon>Trichosporonales</taxon>
        <taxon>Trichosporonaceae</taxon>
        <taxon>Trichosporon</taxon>
    </lineage>
</organism>
<dbReference type="AlphaFoldDB" id="K1V8I4"/>
<keyword evidence="6" id="KW-1185">Reference proteome</keyword>
<dbReference type="STRING" id="1220162.K1V8I4"/>
<dbReference type="EMBL" id="AMBO01000345">
    <property type="protein sequence ID" value="EKD00280.1"/>
    <property type="molecule type" value="Genomic_DNA"/>
</dbReference>
<comment type="caution">
    <text evidence="5">The sequence shown here is derived from an EMBL/GenBank/DDBJ whole genome shotgun (WGS) entry which is preliminary data.</text>
</comment>
<dbReference type="InterPro" id="IPR008030">
    <property type="entry name" value="NmrA-like"/>
</dbReference>
<dbReference type="Pfam" id="PF05368">
    <property type="entry name" value="NmrA"/>
    <property type="match status" value="1"/>
</dbReference>
<sequence>MTSSGTCTIRVGQGLIEGGVEHVRVGKDVPGEKFRGKHPGLSFFGRYRSPGPALSCSALRALSDKGAGIVEVQEDAADESGEDEAHERNLVGPFVDLWTFDLEHKLLALALLFLLRYLRTCTPTLNVGESAQVCKLLSLTGPSQVERVPEIGEDPPVDLLQSLDVRWKGYAAESWWTMQGRVVVSQYAPEHYALLCIVGGGGRAKYDPVVENEVTRLVVLANKAALIALKCTEEHARAHGRPRHHDLATFTKLRDEVEVKIREVGLENELDDARYKLAIKAAWFSSRRVAASYSRSRARDAKSSGHDSLGTRFSAEREQQFVALLREDEERQRRGVTPRVARNPLRPLFCSSNEKWKQYHLAQPEGIDIIRSAAKARVPRTNFRRSTVPWEVHDDPAVRVREQATEDSVVPNGFDVVSCDTCMETVIPIPDADGYAQSRRHACSADLAPGAENVTVVEHLRDGCTRSRIHFVSELLAFPELLEQAAQGLEEHDFADVVRRILDETVDNPLAVPSTGSGGGGGQRTTSAGRAGGTASLSFSKSPAGAVRSTFTGVGAGPKPEKRQLMCAAPMSTATRANHAKLAHHARRPDLAMCCWGKRLKDDQDASFPQPATPTMADTTTTTTTTTTTAPAATTGASPTTSTGEKNIVVFGGTGAQGSAFIRALSEYPGYKIFLLVRSEKPTPLKDLPGVTVVHSAEYGEHPALALRATHLKPGEVYGVFSVQGYIPEKQEITQGKNIARAAKEWQCHHFIYASANCRSEEVNDGMHGKRVVEAEIEKQGFPLVTILGDTDFMDNWLPHASYSHKLYRTVLWRKTFTPEQLGTKKIMLISTRDIGRAGAKALNEGITGKIPLAGDKLTMNGIIETYEDCYGKKPDEAMGLAASAVKYVSSAISGLSNFYKNFDSEFDLEVTRKLLPDPEDFKSFLQRTKEEQPTRRLSFTGAHRKSFDKSAERKASKDSAASH</sequence>
<evidence type="ECO:0000256" key="2">
    <source>
        <dbReference type="ARBA" id="ARBA00022857"/>
    </source>
</evidence>
<dbReference type="InterPro" id="IPR036291">
    <property type="entry name" value="NAD(P)-bd_dom_sf"/>
</dbReference>
<feature type="compositionally biased region" description="Basic and acidic residues" evidence="3">
    <location>
        <begin position="946"/>
        <end position="958"/>
    </location>
</feature>
<evidence type="ECO:0000259" key="4">
    <source>
        <dbReference type="Pfam" id="PF05368"/>
    </source>
</evidence>
<feature type="region of interest" description="Disordered" evidence="3">
    <location>
        <begin position="604"/>
        <end position="641"/>
    </location>
</feature>
<feature type="compositionally biased region" description="Low complexity" evidence="3">
    <location>
        <begin position="613"/>
        <end position="641"/>
    </location>
</feature>
<protein>
    <submittedName>
        <fullName evidence="5">Nucleoside-diphosphate-sugar epimerase family protein</fullName>
    </submittedName>
</protein>
<dbReference type="GO" id="GO:0005634">
    <property type="term" value="C:nucleus"/>
    <property type="evidence" value="ECO:0007669"/>
    <property type="project" value="TreeGrafter"/>
</dbReference>